<evidence type="ECO:0000313" key="2">
    <source>
        <dbReference type="EnsemblMetazoa" id="AQUA015155-PA"/>
    </source>
</evidence>
<feature type="transmembrane region" description="Helical" evidence="1">
    <location>
        <begin position="110"/>
        <end position="128"/>
    </location>
</feature>
<organism evidence="2 3">
    <name type="scientific">Anopheles quadriannulatus</name>
    <name type="common">Mosquito</name>
    <dbReference type="NCBI Taxonomy" id="34691"/>
    <lineage>
        <taxon>Eukaryota</taxon>
        <taxon>Metazoa</taxon>
        <taxon>Ecdysozoa</taxon>
        <taxon>Arthropoda</taxon>
        <taxon>Hexapoda</taxon>
        <taxon>Insecta</taxon>
        <taxon>Pterygota</taxon>
        <taxon>Neoptera</taxon>
        <taxon>Endopterygota</taxon>
        <taxon>Diptera</taxon>
        <taxon>Nematocera</taxon>
        <taxon>Culicoidea</taxon>
        <taxon>Culicidae</taxon>
        <taxon>Anophelinae</taxon>
        <taxon>Anopheles</taxon>
    </lineage>
</organism>
<keyword evidence="1" id="KW-0812">Transmembrane</keyword>
<feature type="transmembrane region" description="Helical" evidence="1">
    <location>
        <begin position="21"/>
        <end position="49"/>
    </location>
</feature>
<proteinExistence type="predicted"/>
<dbReference type="AlphaFoldDB" id="A0A182XTL8"/>
<dbReference type="VEuPathDB" id="VectorBase:AQUA015155"/>
<name>A0A182XTL8_ANOQN</name>
<keyword evidence="1" id="KW-0472">Membrane</keyword>
<sequence length="129" mass="15128">MAQAPPKTKKKKNRALSMCFFFKKIFSFFAQNCGNGSLLFLFSSFISILSHSFTYFNPMLTTNAVLRIRIVLFPLILPLFSQNVPFLFLFCLLIVYLTCLPFYLISFADFSFFFILFAIFYYTFTFIIL</sequence>
<feature type="transmembrane region" description="Helical" evidence="1">
    <location>
        <begin position="84"/>
        <end position="104"/>
    </location>
</feature>
<dbReference type="Proteomes" id="UP000076407">
    <property type="component" value="Unassembled WGS sequence"/>
</dbReference>
<keyword evidence="3" id="KW-1185">Reference proteome</keyword>
<protein>
    <submittedName>
        <fullName evidence="2">Uncharacterized protein</fullName>
    </submittedName>
</protein>
<reference evidence="2" key="1">
    <citation type="submission" date="2020-05" db="UniProtKB">
        <authorList>
            <consortium name="EnsemblMetazoa"/>
        </authorList>
    </citation>
    <scope>IDENTIFICATION</scope>
    <source>
        <strain evidence="2">SANGQUA</strain>
    </source>
</reference>
<accession>A0A182XTL8</accession>
<evidence type="ECO:0000313" key="3">
    <source>
        <dbReference type="Proteomes" id="UP000076407"/>
    </source>
</evidence>
<evidence type="ECO:0000256" key="1">
    <source>
        <dbReference type="SAM" id="Phobius"/>
    </source>
</evidence>
<keyword evidence="1" id="KW-1133">Transmembrane helix</keyword>
<dbReference type="EnsemblMetazoa" id="AQUA015155-RA">
    <property type="protein sequence ID" value="AQUA015155-PA"/>
    <property type="gene ID" value="AQUA015155"/>
</dbReference>